<dbReference type="EMBL" id="BHVY01000002">
    <property type="protein sequence ID" value="GIJ83637.1"/>
    <property type="molecule type" value="Genomic_DNA"/>
</dbReference>
<dbReference type="GeneID" id="67001079"/>
<dbReference type="Proteomes" id="UP001043456">
    <property type="component" value="Unassembled WGS sequence"/>
</dbReference>
<proteinExistence type="inferred from homology"/>
<evidence type="ECO:0000313" key="4">
    <source>
        <dbReference type="Proteomes" id="UP001043456"/>
    </source>
</evidence>
<keyword evidence="1" id="KW-0521">NADP</keyword>
<dbReference type="PROSITE" id="PS00061">
    <property type="entry name" value="ADH_SHORT"/>
    <property type="match status" value="1"/>
</dbReference>
<dbReference type="InterPro" id="IPR020904">
    <property type="entry name" value="Sc_DH/Rdtase_CS"/>
</dbReference>
<dbReference type="InterPro" id="IPR036291">
    <property type="entry name" value="NAD(P)-bd_dom_sf"/>
</dbReference>
<dbReference type="InterPro" id="IPR051911">
    <property type="entry name" value="SDR_oxidoreductase"/>
</dbReference>
<reference evidence="3 4" key="1">
    <citation type="submission" date="2018-10" db="EMBL/GenBank/DDBJ databases">
        <title>Pan-genome distribution and transcriptional activeness of fungal secondary metabolism genes in Aspergillus section Fumigati.</title>
        <authorList>
            <person name="Takahashi H."/>
            <person name="Umemura M."/>
            <person name="Ninomiya A."/>
            <person name="Kusuya Y."/>
            <person name="Urayama S."/>
            <person name="Shimizu M."/>
            <person name="Watanabe A."/>
            <person name="Kamei K."/>
            <person name="Yaguchi T."/>
            <person name="Hagiwara D."/>
        </authorList>
    </citation>
    <scope>NUCLEOTIDE SEQUENCE [LARGE SCALE GENOMIC DNA]</scope>
    <source>
        <strain evidence="3 4">IFM 55266</strain>
    </source>
</reference>
<dbReference type="CDD" id="cd05374">
    <property type="entry name" value="17beta-HSD-like_SDR_c"/>
    <property type="match status" value="1"/>
</dbReference>
<dbReference type="RefSeq" id="XP_043154384.1">
    <property type="nucleotide sequence ID" value="XM_043298449.1"/>
</dbReference>
<gene>
    <name evidence="3" type="ORF">Asppvi_002467</name>
</gene>
<evidence type="ECO:0000313" key="3">
    <source>
        <dbReference type="EMBL" id="GIJ83637.1"/>
    </source>
</evidence>
<keyword evidence="4" id="KW-1185">Reference proteome</keyword>
<dbReference type="InterPro" id="IPR002347">
    <property type="entry name" value="SDR_fam"/>
</dbReference>
<dbReference type="PRINTS" id="PR00081">
    <property type="entry name" value="GDHRDH"/>
</dbReference>
<dbReference type="PANTHER" id="PTHR43976:SF6">
    <property type="entry name" value="OXIDOREDUCTASE, PUTATIVE (AFU_ORTHOLOGUE AFUA_1G13950)-RELATED"/>
    <property type="match status" value="1"/>
</dbReference>
<comment type="caution">
    <text evidence="3">The sequence shown here is derived from an EMBL/GenBank/DDBJ whole genome shotgun (WGS) entry which is preliminary data.</text>
</comment>
<comment type="similarity">
    <text evidence="2">Belongs to the short-chain dehydrogenases/reductases (SDR) family.</text>
</comment>
<dbReference type="SUPFAM" id="SSF51735">
    <property type="entry name" value="NAD(P)-binding Rossmann-fold domains"/>
    <property type="match status" value="1"/>
</dbReference>
<evidence type="ECO:0000256" key="2">
    <source>
        <dbReference type="RuleBase" id="RU000363"/>
    </source>
</evidence>
<dbReference type="PANTHER" id="PTHR43976">
    <property type="entry name" value="SHORT CHAIN DEHYDROGENASE"/>
    <property type="match status" value="1"/>
</dbReference>
<sequence>MVSKKLTWLITGCSSGFGLSLTRAAQAGGHKVIATSRNPSRTPELVAEIESKGGKWVQLDLDSAQGGDVITELEKGGEQIDVLVNNAGYSIHAPIETMTEEETRSQMETMYFGPLRLIRAVLPHMRQRRSGVIVNMSSGASLDGIPTMGVYAGAKAGLDALTKILAKEVAPFNIRTLTVVLGTFNTNMLNAVVLGKTPLPDDYRGTITEQMQDLLVSGKIKLNGDKDKAMQALYQVVVGEGVGEGHEPEKLLPLGSDMTPRLKGVQDYLGHALEVFGSVTNSVDVDK</sequence>
<accession>A0A9P3B303</accession>
<organism evidence="3 4">
    <name type="scientific">Aspergillus pseudoviridinutans</name>
    <dbReference type="NCBI Taxonomy" id="1517512"/>
    <lineage>
        <taxon>Eukaryota</taxon>
        <taxon>Fungi</taxon>
        <taxon>Dikarya</taxon>
        <taxon>Ascomycota</taxon>
        <taxon>Pezizomycotina</taxon>
        <taxon>Eurotiomycetes</taxon>
        <taxon>Eurotiomycetidae</taxon>
        <taxon>Eurotiales</taxon>
        <taxon>Aspergillaceae</taxon>
        <taxon>Aspergillus</taxon>
        <taxon>Aspergillus subgen. Fumigati</taxon>
    </lineage>
</organism>
<dbReference type="Gene3D" id="3.40.50.720">
    <property type="entry name" value="NAD(P)-binding Rossmann-like Domain"/>
    <property type="match status" value="1"/>
</dbReference>
<dbReference type="PRINTS" id="PR00080">
    <property type="entry name" value="SDRFAMILY"/>
</dbReference>
<evidence type="ECO:0008006" key="5">
    <source>
        <dbReference type="Google" id="ProtNLM"/>
    </source>
</evidence>
<dbReference type="GO" id="GO:0044550">
    <property type="term" value="P:secondary metabolite biosynthetic process"/>
    <property type="evidence" value="ECO:0007669"/>
    <property type="project" value="UniProtKB-ARBA"/>
</dbReference>
<dbReference type="AlphaFoldDB" id="A0A9P3B303"/>
<protein>
    <recommendedName>
        <fullName evidence="5">Short-chain oxidoreductase</fullName>
    </recommendedName>
</protein>
<dbReference type="OrthoDB" id="1274115at2759"/>
<dbReference type="Pfam" id="PF00106">
    <property type="entry name" value="adh_short"/>
    <property type="match status" value="1"/>
</dbReference>
<name>A0A9P3B303_9EURO</name>
<evidence type="ECO:0000256" key="1">
    <source>
        <dbReference type="ARBA" id="ARBA00022857"/>
    </source>
</evidence>